<sequence>MHWQTKIRYPSLIRKQFIFLWFRDLICLGCLAPLPPFLGPLIVKFQKSDNYHTLYLCVSISVESTLSVRSIII</sequence>
<evidence type="ECO:0000256" key="1">
    <source>
        <dbReference type="SAM" id="Phobius"/>
    </source>
</evidence>
<proteinExistence type="predicted"/>
<keyword evidence="2" id="KW-0496">Mitochondrion</keyword>
<keyword evidence="1" id="KW-0472">Membrane</keyword>
<organism evidence="2">
    <name type="scientific">Utricularia reniformis</name>
    <dbReference type="NCBI Taxonomy" id="192314"/>
    <lineage>
        <taxon>Eukaryota</taxon>
        <taxon>Viridiplantae</taxon>
        <taxon>Streptophyta</taxon>
        <taxon>Embryophyta</taxon>
        <taxon>Tracheophyta</taxon>
        <taxon>Spermatophyta</taxon>
        <taxon>Magnoliopsida</taxon>
        <taxon>eudicotyledons</taxon>
        <taxon>Gunneridae</taxon>
        <taxon>Pentapetalae</taxon>
        <taxon>asterids</taxon>
        <taxon>lamiids</taxon>
        <taxon>Lamiales</taxon>
        <taxon>Lentibulariaceae</taxon>
        <taxon>Utricularia</taxon>
    </lineage>
</organism>
<feature type="transmembrane region" description="Helical" evidence="1">
    <location>
        <begin position="20"/>
        <end position="39"/>
    </location>
</feature>
<keyword evidence="1" id="KW-1133">Transmembrane helix</keyword>
<gene>
    <name evidence="2" type="ORF">AEK19_MT0694</name>
</gene>
<dbReference type="AlphaFoldDB" id="A0A1Y0B0H3"/>
<geneLocation type="mitochondrion" evidence="2"/>
<keyword evidence="1" id="KW-0812">Transmembrane</keyword>
<protein>
    <submittedName>
        <fullName evidence="2">Uncharacterized protein</fullName>
    </submittedName>
</protein>
<name>A0A1Y0B0H3_9LAMI</name>
<dbReference type="EMBL" id="KY774314">
    <property type="protein sequence ID" value="ART30942.1"/>
    <property type="molecule type" value="Genomic_DNA"/>
</dbReference>
<reference evidence="2" key="1">
    <citation type="submission" date="2017-03" db="EMBL/GenBank/DDBJ databases">
        <title>The mitochondrial genome of the carnivorous plant Utricularia reniformis (Lentibulariaceae): structure, comparative analysis and evolutionary landmarks.</title>
        <authorList>
            <person name="Silva S.R."/>
            <person name="Alvarenga D.O."/>
            <person name="Michael T.P."/>
            <person name="Miranda V.F.O."/>
            <person name="Varani A.M."/>
        </authorList>
    </citation>
    <scope>NUCLEOTIDE SEQUENCE</scope>
</reference>
<accession>A0A1Y0B0H3</accession>
<evidence type="ECO:0000313" key="2">
    <source>
        <dbReference type="EMBL" id="ART30942.1"/>
    </source>
</evidence>